<feature type="compositionally biased region" description="Polar residues" evidence="1">
    <location>
        <begin position="1"/>
        <end position="13"/>
    </location>
</feature>
<feature type="region of interest" description="Disordered" evidence="1">
    <location>
        <begin position="384"/>
        <end position="404"/>
    </location>
</feature>
<dbReference type="AlphaFoldDB" id="A0A1R3ISE2"/>
<accession>A0A1R3ISE2</accession>
<feature type="region of interest" description="Disordered" evidence="1">
    <location>
        <begin position="185"/>
        <end position="337"/>
    </location>
</feature>
<feature type="region of interest" description="Disordered" evidence="1">
    <location>
        <begin position="60"/>
        <end position="171"/>
    </location>
</feature>
<gene>
    <name evidence="2" type="ORF">COLO4_21588</name>
</gene>
<comment type="caution">
    <text evidence="2">The sequence shown here is derived from an EMBL/GenBank/DDBJ whole genome shotgun (WGS) entry which is preliminary data.</text>
</comment>
<reference evidence="3" key="1">
    <citation type="submission" date="2013-09" db="EMBL/GenBank/DDBJ databases">
        <title>Corchorus olitorius genome sequencing.</title>
        <authorList>
            <person name="Alam M."/>
            <person name="Haque M.S."/>
            <person name="Islam M.S."/>
            <person name="Emdad E.M."/>
            <person name="Islam M.M."/>
            <person name="Ahmed B."/>
            <person name="Halim A."/>
            <person name="Hossen Q.M.M."/>
            <person name="Hossain M.Z."/>
            <person name="Ahmed R."/>
            <person name="Khan M.M."/>
            <person name="Islam R."/>
            <person name="Rashid M.M."/>
            <person name="Khan S.A."/>
            <person name="Rahman M.S."/>
            <person name="Alam M."/>
            <person name="Yahiya A.S."/>
            <person name="Khan M.S."/>
            <person name="Azam M.S."/>
            <person name="Haque T."/>
            <person name="Lashkar M.Z.H."/>
            <person name="Akhand A.I."/>
            <person name="Morshed G."/>
            <person name="Roy S."/>
            <person name="Uddin K.S."/>
            <person name="Rabeya T."/>
            <person name="Hossain A.S."/>
            <person name="Chowdhury A."/>
            <person name="Snigdha A.R."/>
            <person name="Mortoza M.S."/>
            <person name="Matin S.A."/>
            <person name="Hoque S.M.E."/>
            <person name="Islam M.K."/>
            <person name="Roy D.K."/>
            <person name="Haider R."/>
            <person name="Moosa M.M."/>
            <person name="Elias S.M."/>
            <person name="Hasan A.M."/>
            <person name="Jahan S."/>
            <person name="Shafiuddin M."/>
            <person name="Mahmood N."/>
            <person name="Shommy N.S."/>
        </authorList>
    </citation>
    <scope>NUCLEOTIDE SEQUENCE [LARGE SCALE GENOMIC DNA]</scope>
    <source>
        <strain evidence="3">cv. O-4</strain>
    </source>
</reference>
<feature type="compositionally biased region" description="Polar residues" evidence="1">
    <location>
        <begin position="271"/>
        <end position="281"/>
    </location>
</feature>
<feature type="compositionally biased region" description="Basic and acidic residues" evidence="1">
    <location>
        <begin position="129"/>
        <end position="143"/>
    </location>
</feature>
<protein>
    <submittedName>
        <fullName evidence="2">Uncharacterized protein</fullName>
    </submittedName>
</protein>
<dbReference type="EMBL" id="AWUE01017703">
    <property type="protein sequence ID" value="OMO85503.1"/>
    <property type="molecule type" value="Genomic_DNA"/>
</dbReference>
<feature type="compositionally biased region" description="Polar residues" evidence="1">
    <location>
        <begin position="145"/>
        <end position="157"/>
    </location>
</feature>
<proteinExistence type="predicted"/>
<feature type="region of interest" description="Disordered" evidence="1">
    <location>
        <begin position="1"/>
        <end position="45"/>
    </location>
</feature>
<sequence>MITATSEPGTTDQPSKEKRKASSRRPKSKKGSSAVLRLCKGKRRHMSCRVKARPLEVQGMINENEAEIGSGHDAVWEKRRNTNSENNNSNEAAEDVASTKKRKRKPPSVGANISELARGVATQKKRRKEPSSGHTDCRDRMQDEAVQTQKTKQQLETNKCIEPMQDSSSHQLSTLCMTTNNEAESFGSSLTMKRKTLPKPSPKQYSKRRVHSESGEEPRSVCSENSVFSGASDGAEVVQNNGVGVDTLGMDDVSSKKSSAIPGSKRKRCMNLSTSQSSRISSAEGFKKISSNKSMEKRRNGSSMQQHRSRKSNEPSEAEAEDDISLASFLHNKKEKRIPSLADEDEKMTLSCFLNKKPNKEKHQMVENAHLPILERVYQRRKTNKTPSGLQHCEAKTNCDGPTPENSMFHGIGKQTDKETGGIDVGYETAEVVREPGRINQEGDCKADDISLACFCNKLKKRRPANKSEKLNG</sequence>
<dbReference type="OrthoDB" id="10266541at2759"/>
<evidence type="ECO:0000256" key="1">
    <source>
        <dbReference type="SAM" id="MobiDB-lite"/>
    </source>
</evidence>
<evidence type="ECO:0000313" key="2">
    <source>
        <dbReference type="EMBL" id="OMO85503.1"/>
    </source>
</evidence>
<name>A0A1R3ISE2_9ROSI</name>
<keyword evidence="3" id="KW-1185">Reference proteome</keyword>
<evidence type="ECO:0000313" key="3">
    <source>
        <dbReference type="Proteomes" id="UP000187203"/>
    </source>
</evidence>
<dbReference type="Proteomes" id="UP000187203">
    <property type="component" value="Unassembled WGS sequence"/>
</dbReference>
<feature type="compositionally biased region" description="Basic residues" evidence="1">
    <location>
        <begin position="17"/>
        <end position="30"/>
    </location>
</feature>
<organism evidence="2 3">
    <name type="scientific">Corchorus olitorius</name>
    <dbReference type="NCBI Taxonomy" id="93759"/>
    <lineage>
        <taxon>Eukaryota</taxon>
        <taxon>Viridiplantae</taxon>
        <taxon>Streptophyta</taxon>
        <taxon>Embryophyta</taxon>
        <taxon>Tracheophyta</taxon>
        <taxon>Spermatophyta</taxon>
        <taxon>Magnoliopsida</taxon>
        <taxon>eudicotyledons</taxon>
        <taxon>Gunneridae</taxon>
        <taxon>Pentapetalae</taxon>
        <taxon>rosids</taxon>
        <taxon>malvids</taxon>
        <taxon>Malvales</taxon>
        <taxon>Malvaceae</taxon>
        <taxon>Grewioideae</taxon>
        <taxon>Apeibeae</taxon>
        <taxon>Corchorus</taxon>
    </lineage>
</organism>